<evidence type="ECO:0000256" key="11">
    <source>
        <dbReference type="PIRNR" id="PIRNR000168"/>
    </source>
</evidence>
<dbReference type="AlphaFoldDB" id="A0A7M5VB42"/>
<evidence type="ECO:0000259" key="16">
    <source>
        <dbReference type="Pfam" id="PF22924"/>
    </source>
</evidence>
<evidence type="ECO:0000313" key="17">
    <source>
        <dbReference type="EnsemblMetazoa" id="CLYHEMP006822.4"/>
    </source>
</evidence>
<evidence type="ECO:0000313" key="18">
    <source>
        <dbReference type="Proteomes" id="UP000594262"/>
    </source>
</evidence>
<comment type="subcellular location">
    <subcellularLocation>
        <location evidence="2">Peroxisome</location>
    </subcellularLocation>
</comment>
<accession>A0A7M5VB42</accession>
<dbReference type="GO" id="GO:0033540">
    <property type="term" value="P:fatty acid beta-oxidation using acyl-CoA oxidase"/>
    <property type="evidence" value="ECO:0007669"/>
    <property type="project" value="TreeGrafter"/>
</dbReference>
<keyword evidence="5 11" id="KW-0285">Flavoprotein</keyword>
<dbReference type="PIRSF" id="PIRSF000168">
    <property type="entry name" value="Acyl-CoA_oxidase"/>
    <property type="match status" value="1"/>
</dbReference>
<keyword evidence="10" id="KW-0576">Peroxisome</keyword>
<dbReference type="PANTHER" id="PTHR10909:SF390">
    <property type="entry name" value="PEROXISOMAL ACYL-COENZYME A OXIDASE 3"/>
    <property type="match status" value="1"/>
</dbReference>
<name>A0A7M5VB42_9CNID</name>
<evidence type="ECO:0000256" key="2">
    <source>
        <dbReference type="ARBA" id="ARBA00004275"/>
    </source>
</evidence>
<dbReference type="InterPro" id="IPR002655">
    <property type="entry name" value="Acyl-CoA_oxidase_C"/>
</dbReference>
<evidence type="ECO:0000256" key="10">
    <source>
        <dbReference type="ARBA" id="ARBA00023140"/>
    </source>
</evidence>
<keyword evidence="9" id="KW-0443">Lipid metabolism</keyword>
<keyword evidence="8" id="KW-0560">Oxidoreductase</keyword>
<feature type="binding site" evidence="13">
    <location>
        <position position="173"/>
    </location>
    <ligand>
        <name>FAD</name>
        <dbReference type="ChEBI" id="CHEBI:57692"/>
    </ligand>
</feature>
<dbReference type="SUPFAM" id="SSF56645">
    <property type="entry name" value="Acyl-CoA dehydrogenase NM domain-like"/>
    <property type="match status" value="1"/>
</dbReference>
<feature type="domain" description="Acyl-CoA oxidase C-terminal" evidence="14">
    <location>
        <begin position="489"/>
        <end position="664"/>
    </location>
</feature>
<comment type="similarity">
    <text evidence="4 11">Belongs to the acyl-CoA oxidase family.</text>
</comment>
<evidence type="ECO:0000256" key="9">
    <source>
        <dbReference type="ARBA" id="ARBA00023098"/>
    </source>
</evidence>
<keyword evidence="6 11" id="KW-0274">FAD</keyword>
<evidence type="ECO:0000256" key="13">
    <source>
        <dbReference type="PIRSR" id="PIRSR000168-2"/>
    </source>
</evidence>
<dbReference type="GO" id="GO:0016402">
    <property type="term" value="F:pristanoyl-CoA oxidase activity"/>
    <property type="evidence" value="ECO:0007669"/>
    <property type="project" value="TreeGrafter"/>
</dbReference>
<dbReference type="Pfam" id="PF22924">
    <property type="entry name" value="ACOX_C_alpha1"/>
    <property type="match status" value="1"/>
</dbReference>
<feature type="domain" description="Acyl-CoA oxidase/dehydrogenase middle" evidence="15">
    <location>
        <begin position="130"/>
        <end position="240"/>
    </location>
</feature>
<evidence type="ECO:0000256" key="8">
    <source>
        <dbReference type="ARBA" id="ARBA00023002"/>
    </source>
</evidence>
<proteinExistence type="inferred from homology"/>
<dbReference type="PANTHER" id="PTHR10909">
    <property type="entry name" value="ELECTRON TRANSPORT OXIDOREDUCTASE"/>
    <property type="match status" value="1"/>
</dbReference>
<evidence type="ECO:0000259" key="14">
    <source>
        <dbReference type="Pfam" id="PF01756"/>
    </source>
</evidence>
<dbReference type="GO" id="GO:0071949">
    <property type="term" value="F:FAD binding"/>
    <property type="evidence" value="ECO:0007669"/>
    <property type="project" value="InterPro"/>
</dbReference>
<evidence type="ECO:0000256" key="1">
    <source>
        <dbReference type="ARBA" id="ARBA00001974"/>
    </source>
</evidence>
<dbReference type="Gene3D" id="2.40.110.10">
    <property type="entry name" value="Butyryl-CoA Dehydrogenase, subunit A, domain 2"/>
    <property type="match status" value="1"/>
</dbReference>
<dbReference type="EnsemblMetazoa" id="CLYHEMT006822.4">
    <property type="protein sequence ID" value="CLYHEMP006822.4"/>
    <property type="gene ID" value="CLYHEMG006822"/>
</dbReference>
<comment type="cofactor">
    <cofactor evidence="1">
        <name>FAD</name>
        <dbReference type="ChEBI" id="CHEBI:57692"/>
    </cofactor>
</comment>
<dbReference type="GeneID" id="136819648"/>
<dbReference type="InterPro" id="IPR046373">
    <property type="entry name" value="Acyl-CoA_Oxase/DH_mid-dom_sf"/>
</dbReference>
<dbReference type="FunFam" id="1.20.140.10:FF:000010">
    <property type="entry name" value="Acyl-coenzyme A oxidase"/>
    <property type="match status" value="1"/>
</dbReference>
<dbReference type="RefSeq" id="XP_066931987.1">
    <property type="nucleotide sequence ID" value="XM_067075886.1"/>
</dbReference>
<keyword evidence="7" id="KW-0276">Fatty acid metabolism</keyword>
<dbReference type="Pfam" id="PF01756">
    <property type="entry name" value="ACOX"/>
    <property type="match status" value="1"/>
</dbReference>
<dbReference type="InterPro" id="IPR012258">
    <property type="entry name" value="Acyl-CoA_oxidase"/>
</dbReference>
<feature type="active site" description="Proton acceptor" evidence="12">
    <location>
        <position position="428"/>
    </location>
</feature>
<evidence type="ECO:0000256" key="6">
    <source>
        <dbReference type="ARBA" id="ARBA00022827"/>
    </source>
</evidence>
<feature type="binding site" evidence="13">
    <location>
        <position position="134"/>
    </location>
    <ligand>
        <name>FAD</name>
        <dbReference type="ChEBI" id="CHEBI:57692"/>
    </ligand>
</feature>
<dbReference type="InterPro" id="IPR006091">
    <property type="entry name" value="Acyl-CoA_Oxase/DH_mid-dom"/>
</dbReference>
<dbReference type="Gene3D" id="1.20.140.10">
    <property type="entry name" value="Butyryl-CoA Dehydrogenase, subunit A, domain 3"/>
    <property type="match status" value="2"/>
</dbReference>
<reference evidence="17" key="1">
    <citation type="submission" date="2021-01" db="UniProtKB">
        <authorList>
            <consortium name="EnsemblMetazoa"/>
        </authorList>
    </citation>
    <scope>IDENTIFICATION</scope>
</reference>
<dbReference type="InterPro" id="IPR009100">
    <property type="entry name" value="AcylCoA_DH/oxidase_NM_dom_sf"/>
</dbReference>
<feature type="domain" description="Acyl-CoA oxidase C-alpha1" evidence="16">
    <location>
        <begin position="276"/>
        <end position="443"/>
    </location>
</feature>
<dbReference type="FunFam" id="2.40.110.10:FF:000005">
    <property type="entry name" value="Acyl-coenzyme A oxidase"/>
    <property type="match status" value="1"/>
</dbReference>
<comment type="pathway">
    <text evidence="3">Lipid metabolism.</text>
</comment>
<dbReference type="InterPro" id="IPR036250">
    <property type="entry name" value="AcylCo_DH-like_C"/>
</dbReference>
<evidence type="ECO:0000256" key="5">
    <source>
        <dbReference type="ARBA" id="ARBA00022630"/>
    </source>
</evidence>
<dbReference type="GO" id="GO:0055088">
    <property type="term" value="P:lipid homeostasis"/>
    <property type="evidence" value="ECO:0007669"/>
    <property type="project" value="TreeGrafter"/>
</dbReference>
<evidence type="ECO:0000256" key="12">
    <source>
        <dbReference type="PIRSR" id="PIRSR000168-1"/>
    </source>
</evidence>
<dbReference type="InterPro" id="IPR055060">
    <property type="entry name" value="ACOX_C_alpha1"/>
</dbReference>
<dbReference type="SUPFAM" id="SSF47203">
    <property type="entry name" value="Acyl-CoA dehydrogenase C-terminal domain-like"/>
    <property type="match status" value="2"/>
</dbReference>
<dbReference type="Proteomes" id="UP000594262">
    <property type="component" value="Unplaced"/>
</dbReference>
<organism evidence="17 18">
    <name type="scientific">Clytia hemisphaerica</name>
    <dbReference type="NCBI Taxonomy" id="252671"/>
    <lineage>
        <taxon>Eukaryota</taxon>
        <taxon>Metazoa</taxon>
        <taxon>Cnidaria</taxon>
        <taxon>Hydrozoa</taxon>
        <taxon>Hydroidolina</taxon>
        <taxon>Leptothecata</taxon>
        <taxon>Obeliida</taxon>
        <taxon>Clytiidae</taxon>
        <taxon>Clytia</taxon>
    </lineage>
</organism>
<dbReference type="GO" id="GO:0005504">
    <property type="term" value="F:fatty acid binding"/>
    <property type="evidence" value="ECO:0007669"/>
    <property type="project" value="TreeGrafter"/>
</dbReference>
<dbReference type="OrthoDB" id="538336at2759"/>
<evidence type="ECO:0000256" key="3">
    <source>
        <dbReference type="ARBA" id="ARBA00005189"/>
    </source>
</evidence>
<keyword evidence="18" id="KW-1185">Reference proteome</keyword>
<dbReference type="FunFam" id="1.20.140.10:FF:000007">
    <property type="entry name" value="Acyl-coenzyme A oxidase"/>
    <property type="match status" value="1"/>
</dbReference>
<dbReference type="GO" id="GO:0005777">
    <property type="term" value="C:peroxisome"/>
    <property type="evidence" value="ECO:0007669"/>
    <property type="project" value="UniProtKB-SubCell"/>
</dbReference>
<evidence type="ECO:0000259" key="15">
    <source>
        <dbReference type="Pfam" id="PF02770"/>
    </source>
</evidence>
<evidence type="ECO:0000256" key="7">
    <source>
        <dbReference type="ARBA" id="ARBA00022832"/>
    </source>
</evidence>
<protein>
    <recommendedName>
        <fullName evidence="11">Acyl-coenzyme A oxidase</fullName>
    </recommendedName>
</protein>
<evidence type="ECO:0000256" key="4">
    <source>
        <dbReference type="ARBA" id="ARBA00006288"/>
    </source>
</evidence>
<sequence length="679" mass="75955">MDKLKLRRFVSGEYGICCDKLFDTLVKDPRFNTGLTYNDYENMPLHEYRLIQNKRARALAEYQFIEIENVIDNPVSPAAYCDAASFIEWSAAMKYFLNRSLFSMTIYTSTTNPEPLEIAGKADRMEILGAFALTELAHGSNTKGMKTTAHYDPKTQEFILHTPDIEATKCWSGNLGQSATHALVYAQLYTPDGVCHGLHSFLVQVRNKERLPMPGITVGDMGHKLGLNGMDNGYLKLNKVRIPRTNLMNKQGDVTPEGKYVSPFKTKNARFGAVLGTLSGGRVGITGLATCNLIMAVTIALRYSVCRKQFGPVEGGPEIPVIEYQMQQWRLIPYLAGAYVWHSFAVWFNTRFFEITVRRYTGVQLPPDEAAAEGREVHGLSCASKPVASWLARDGIQEAREACGGHGYLAVNRIGDLRNTNDPNCTYEGDNNCILMQTSNYLLSIYKDICKGKKINSPLGSLNFLSNLETIAQSKGNIQSPKNISKQDVEGALQWLVVYFLKNSNKRLIERNGVDPDEFTARNNSQVFFCRSLAIAFIQNFAMERFGNDKAFSPDCPAEFAEALQNMYMLYGLWIIEKNLGTFYQGGYFSGDKAGHAIKEAILDYCLRLKKDVLPLVDALAPPDWVLNSPIGHSNLKPLENLHDAMVTPQSQERAPWWRELSDPVDAGSKSDLIVQSKL</sequence>
<dbReference type="Pfam" id="PF02770">
    <property type="entry name" value="Acyl-CoA_dh_M"/>
    <property type="match status" value="1"/>
</dbReference>